<keyword evidence="11" id="KW-0482">Metalloprotease</keyword>
<dbReference type="GO" id="GO:0046872">
    <property type="term" value="F:metal ion binding"/>
    <property type="evidence" value="ECO:0007669"/>
    <property type="project" value="UniProtKB-KW"/>
</dbReference>
<gene>
    <name evidence="15" type="ORF">CSUI_010920</name>
</gene>
<keyword evidence="6 14" id="KW-0812">Transmembrane</keyword>
<dbReference type="Proteomes" id="UP000221165">
    <property type="component" value="Unassembled WGS sequence"/>
</dbReference>
<evidence type="ECO:0000256" key="1">
    <source>
        <dbReference type="ARBA" id="ARBA00001947"/>
    </source>
</evidence>
<dbReference type="VEuPathDB" id="ToxoDB:CSUI_010920"/>
<dbReference type="EMBL" id="MIGC01008854">
    <property type="protein sequence ID" value="PHJ15267.1"/>
    <property type="molecule type" value="Genomic_DNA"/>
</dbReference>
<evidence type="ECO:0000256" key="5">
    <source>
        <dbReference type="ARBA" id="ARBA00022670"/>
    </source>
</evidence>
<dbReference type="OrthoDB" id="329717at2759"/>
<evidence type="ECO:0000256" key="10">
    <source>
        <dbReference type="ARBA" id="ARBA00022989"/>
    </source>
</evidence>
<evidence type="ECO:0000256" key="3">
    <source>
        <dbReference type="ARBA" id="ARBA00007931"/>
    </source>
</evidence>
<evidence type="ECO:0000256" key="13">
    <source>
        <dbReference type="SAM" id="MobiDB-lite"/>
    </source>
</evidence>
<organism evidence="15 16">
    <name type="scientific">Cystoisospora suis</name>
    <dbReference type="NCBI Taxonomy" id="483139"/>
    <lineage>
        <taxon>Eukaryota</taxon>
        <taxon>Sar</taxon>
        <taxon>Alveolata</taxon>
        <taxon>Apicomplexa</taxon>
        <taxon>Conoidasida</taxon>
        <taxon>Coccidia</taxon>
        <taxon>Eucoccidiorida</taxon>
        <taxon>Eimeriorina</taxon>
        <taxon>Sarcocystidae</taxon>
        <taxon>Cystoisospora</taxon>
    </lineage>
</organism>
<dbReference type="PANTHER" id="PTHR35864:SF1">
    <property type="entry name" value="ZINC METALLOPROTEASE YWHC-RELATED"/>
    <property type="match status" value="1"/>
</dbReference>
<dbReference type="CDD" id="cd06158">
    <property type="entry name" value="S2P-M50_like_1"/>
    <property type="match status" value="1"/>
</dbReference>
<keyword evidence="9" id="KW-0862">Zinc</keyword>
<keyword evidence="10 14" id="KW-1133">Transmembrane helix</keyword>
<comment type="subcellular location">
    <subcellularLocation>
        <location evidence="2">Cell membrane</location>
        <topology evidence="2">Multi-pass membrane protein</topology>
    </subcellularLocation>
</comment>
<dbReference type="InterPro" id="IPR044537">
    <property type="entry name" value="Rip2-like"/>
</dbReference>
<evidence type="ECO:0000256" key="12">
    <source>
        <dbReference type="ARBA" id="ARBA00023136"/>
    </source>
</evidence>
<dbReference type="GO" id="GO:0008237">
    <property type="term" value="F:metallopeptidase activity"/>
    <property type="evidence" value="ECO:0007669"/>
    <property type="project" value="UniProtKB-KW"/>
</dbReference>
<dbReference type="AlphaFoldDB" id="A0A2C6KBJ2"/>
<dbReference type="InterPro" id="IPR052348">
    <property type="entry name" value="Metallopeptidase_M50B"/>
</dbReference>
<feature type="compositionally biased region" description="Polar residues" evidence="13">
    <location>
        <begin position="64"/>
        <end position="76"/>
    </location>
</feature>
<sequence length="452" mass="49392">MSGPVRIDARGMIVRAGNFSSPSTSRGEDLDPELGRPLQSPPSSSPRTFSSSSALVESDRNRESNSQTSHSTIGPFSSSSSASSSYLQHQDRGEEENDSSSSSTRRVGAFLRYIFIRPFCCFPQAAAARPSSLSSRNEDFSASTCCWYPPILGFSPIFLITVSITIGLSVAAHFYWQPVLLTGVVVCGYIISVALHEFAHAATAYKGGDESVVYSGYLTLDYLRYASPLFSLGLPLIFLLLGSVALPGAAVLIQHDQLRGRKWKTLTALAGPLANLLCGFLASGILQLTLIWETGFYYTVLHMSLACLVYFQAMSVILNVIPLPPLDGWAAVEPWLPSGCFLKKAMNDPTLRRVIPLAVLALLFPLFARVPFFALAVRFVAVEIFRAPMDLTPLSVQYFSLSYSQWRYVHPIPIPHQSLSPIHRVSSSSSFLPPSSTAFPEDFMQVFGDMSS</sequence>
<evidence type="ECO:0000256" key="7">
    <source>
        <dbReference type="ARBA" id="ARBA00022723"/>
    </source>
</evidence>
<accession>A0A2C6KBJ2</accession>
<evidence type="ECO:0000256" key="14">
    <source>
        <dbReference type="SAM" id="Phobius"/>
    </source>
</evidence>
<evidence type="ECO:0000256" key="2">
    <source>
        <dbReference type="ARBA" id="ARBA00004651"/>
    </source>
</evidence>
<feature type="transmembrane region" description="Helical" evidence="14">
    <location>
        <begin position="265"/>
        <end position="290"/>
    </location>
</feature>
<dbReference type="GO" id="GO:0005886">
    <property type="term" value="C:plasma membrane"/>
    <property type="evidence" value="ECO:0007669"/>
    <property type="project" value="UniProtKB-SubCell"/>
</dbReference>
<evidence type="ECO:0000313" key="16">
    <source>
        <dbReference type="Proteomes" id="UP000221165"/>
    </source>
</evidence>
<proteinExistence type="inferred from homology"/>
<keyword evidence="8" id="KW-0378">Hydrolase</keyword>
<feature type="transmembrane region" description="Helical" evidence="14">
    <location>
        <begin position="225"/>
        <end position="253"/>
    </location>
</feature>
<name>A0A2C6KBJ2_9APIC</name>
<evidence type="ECO:0000313" key="15">
    <source>
        <dbReference type="EMBL" id="PHJ15267.1"/>
    </source>
</evidence>
<dbReference type="GO" id="GO:0006508">
    <property type="term" value="P:proteolysis"/>
    <property type="evidence" value="ECO:0007669"/>
    <property type="project" value="UniProtKB-KW"/>
</dbReference>
<feature type="transmembrane region" description="Helical" evidence="14">
    <location>
        <begin position="179"/>
        <end position="205"/>
    </location>
</feature>
<keyword evidence="5" id="KW-0645">Protease</keyword>
<feature type="transmembrane region" description="Helical" evidence="14">
    <location>
        <begin position="354"/>
        <end position="381"/>
    </location>
</feature>
<comment type="cofactor">
    <cofactor evidence="1">
        <name>Zn(2+)</name>
        <dbReference type="ChEBI" id="CHEBI:29105"/>
    </cofactor>
</comment>
<dbReference type="PANTHER" id="PTHR35864">
    <property type="entry name" value="ZINC METALLOPROTEASE MJ0611-RELATED"/>
    <property type="match status" value="1"/>
</dbReference>
<dbReference type="RefSeq" id="XP_067917001.1">
    <property type="nucleotide sequence ID" value="XM_068071021.1"/>
</dbReference>
<reference evidence="15 16" key="1">
    <citation type="journal article" date="2017" name="Int. J. Parasitol.">
        <title>The genome of the protozoan parasite Cystoisospora suis and a reverse vaccinology approach to identify vaccine candidates.</title>
        <authorList>
            <person name="Palmieri N."/>
            <person name="Shrestha A."/>
            <person name="Ruttkowski B."/>
            <person name="Beck T."/>
            <person name="Vogl C."/>
            <person name="Tomley F."/>
            <person name="Blake D.P."/>
            <person name="Joachim A."/>
        </authorList>
    </citation>
    <scope>NUCLEOTIDE SEQUENCE [LARGE SCALE GENOMIC DNA]</scope>
    <source>
        <strain evidence="15 16">Wien I</strain>
    </source>
</reference>
<comment type="caution">
    <text evidence="15">The sequence shown here is derived from an EMBL/GenBank/DDBJ whole genome shotgun (WGS) entry which is preliminary data.</text>
</comment>
<feature type="transmembrane region" description="Helical" evidence="14">
    <location>
        <begin position="147"/>
        <end position="172"/>
    </location>
</feature>
<evidence type="ECO:0000256" key="9">
    <source>
        <dbReference type="ARBA" id="ARBA00022833"/>
    </source>
</evidence>
<feature type="region of interest" description="Disordered" evidence="13">
    <location>
        <begin position="1"/>
        <end position="102"/>
    </location>
</feature>
<keyword evidence="7" id="KW-0479">Metal-binding</keyword>
<keyword evidence="4" id="KW-1003">Cell membrane</keyword>
<evidence type="ECO:0000256" key="11">
    <source>
        <dbReference type="ARBA" id="ARBA00023049"/>
    </source>
</evidence>
<protein>
    <submittedName>
        <fullName evidence="15">Peptidase m50</fullName>
    </submittedName>
</protein>
<keyword evidence="12 14" id="KW-0472">Membrane</keyword>
<comment type="similarity">
    <text evidence="3">Belongs to the peptidase M50B family.</text>
</comment>
<dbReference type="GeneID" id="94434232"/>
<evidence type="ECO:0000256" key="6">
    <source>
        <dbReference type="ARBA" id="ARBA00022692"/>
    </source>
</evidence>
<feature type="transmembrane region" description="Helical" evidence="14">
    <location>
        <begin position="296"/>
        <end position="321"/>
    </location>
</feature>
<evidence type="ECO:0000256" key="8">
    <source>
        <dbReference type="ARBA" id="ARBA00022801"/>
    </source>
</evidence>
<evidence type="ECO:0000256" key="4">
    <source>
        <dbReference type="ARBA" id="ARBA00022475"/>
    </source>
</evidence>
<keyword evidence="16" id="KW-1185">Reference proteome</keyword>